<dbReference type="EMBL" id="RJJE01000006">
    <property type="protein sequence ID" value="RNI30933.1"/>
    <property type="molecule type" value="Genomic_DNA"/>
</dbReference>
<keyword evidence="1" id="KW-0812">Transmembrane</keyword>
<evidence type="ECO:0000313" key="3">
    <source>
        <dbReference type="Proteomes" id="UP000271010"/>
    </source>
</evidence>
<keyword evidence="3" id="KW-1185">Reference proteome</keyword>
<reference evidence="2 3" key="1">
    <citation type="submission" date="2018-11" db="EMBL/GenBank/DDBJ databases">
        <title>Rufibacter latericius sp. nov., isolated from water in Baiyang Lake.</title>
        <authorList>
            <person name="Yang Y."/>
        </authorList>
    </citation>
    <scope>NUCLEOTIDE SEQUENCE [LARGE SCALE GENOMIC DNA]</scope>
    <source>
        <strain evidence="2 3">MCC P1</strain>
    </source>
</reference>
<protein>
    <submittedName>
        <fullName evidence="2">Uncharacterized protein</fullName>
    </submittedName>
</protein>
<comment type="caution">
    <text evidence="2">The sequence shown here is derived from an EMBL/GenBank/DDBJ whole genome shotgun (WGS) entry which is preliminary data.</text>
</comment>
<feature type="transmembrane region" description="Helical" evidence="1">
    <location>
        <begin position="233"/>
        <end position="255"/>
    </location>
</feature>
<feature type="transmembrane region" description="Helical" evidence="1">
    <location>
        <begin position="261"/>
        <end position="278"/>
    </location>
</feature>
<feature type="transmembrane region" description="Helical" evidence="1">
    <location>
        <begin position="40"/>
        <end position="62"/>
    </location>
</feature>
<dbReference type="AlphaFoldDB" id="A0A3M9N1A2"/>
<evidence type="ECO:0000256" key="1">
    <source>
        <dbReference type="SAM" id="Phobius"/>
    </source>
</evidence>
<accession>A0A3M9N1A2</accession>
<keyword evidence="1" id="KW-0472">Membrane</keyword>
<dbReference type="RefSeq" id="WP_123132292.1">
    <property type="nucleotide sequence ID" value="NZ_RJJE01000006.1"/>
</dbReference>
<dbReference type="OrthoDB" id="1496331at2"/>
<keyword evidence="1" id="KW-1133">Transmembrane helix</keyword>
<gene>
    <name evidence="2" type="ORF">EFA69_06480</name>
</gene>
<sequence>MPQLFTLLLQVSKTVPDTTALKAHTSLNPDEIANSIALNPWFVLIGGIVGVLGLFLSIYFYFKSKSVKSLSYNTKNFQLVDSKLNKVEGLDVSYKGSKVLNLTVTRFIIWNSGNVTIRRDDIASKDPLRIAIVNEGGFLDYQVVREVNKVNDFTVTPIANGRELLIDFEYLDHNDGIIIQTYHTSTIPFVRLLGTIKGIKGFNSSIMISTAASDYNDEVTDGKITFKKKLIRFVSSTFAPVFWMSFGAYLMYHYQGEEPTMVFYGGLFIAIGVLYLVFKVIEIYKRLPDEYYPYFKDL</sequence>
<proteinExistence type="predicted"/>
<dbReference type="Proteomes" id="UP000271010">
    <property type="component" value="Unassembled WGS sequence"/>
</dbReference>
<name>A0A3M9N1A2_9BACT</name>
<evidence type="ECO:0000313" key="2">
    <source>
        <dbReference type="EMBL" id="RNI30933.1"/>
    </source>
</evidence>
<organism evidence="2 3">
    <name type="scientific">Rufibacter immobilis</name>
    <dbReference type="NCBI Taxonomy" id="1348778"/>
    <lineage>
        <taxon>Bacteria</taxon>
        <taxon>Pseudomonadati</taxon>
        <taxon>Bacteroidota</taxon>
        <taxon>Cytophagia</taxon>
        <taxon>Cytophagales</taxon>
        <taxon>Hymenobacteraceae</taxon>
        <taxon>Rufibacter</taxon>
    </lineage>
</organism>